<protein>
    <submittedName>
        <fullName evidence="3">FAD binding domain-containing protein</fullName>
    </submittedName>
</protein>
<comment type="caution">
    <text evidence="3">The sequence shown here is derived from an EMBL/GenBank/DDBJ whole genome shotgun (WGS) entry which is preliminary data.</text>
</comment>
<dbReference type="EMBL" id="JBHRZH010000012">
    <property type="protein sequence ID" value="MFC3762193.1"/>
    <property type="molecule type" value="Genomic_DNA"/>
</dbReference>
<dbReference type="Gene3D" id="3.30.465.10">
    <property type="match status" value="2"/>
</dbReference>
<dbReference type="InterPro" id="IPR016167">
    <property type="entry name" value="FAD-bd_PCMH_sub1"/>
</dbReference>
<dbReference type="Gene3D" id="3.30.43.10">
    <property type="entry name" value="Uridine Diphospho-n-acetylenolpyruvylglucosamine Reductase, domain 2"/>
    <property type="match status" value="1"/>
</dbReference>
<feature type="domain" description="FAD-binding PCMH-type" evidence="2">
    <location>
        <begin position="1"/>
        <end position="207"/>
    </location>
</feature>
<dbReference type="InterPro" id="IPR005107">
    <property type="entry name" value="CO_DH_flav_C"/>
</dbReference>
<dbReference type="InterPro" id="IPR002346">
    <property type="entry name" value="Mopterin_DH_FAD-bd"/>
</dbReference>
<dbReference type="Pfam" id="PF00941">
    <property type="entry name" value="FAD_binding_5"/>
    <property type="match status" value="1"/>
</dbReference>
<reference evidence="4" key="1">
    <citation type="journal article" date="2019" name="Int. J. Syst. Evol. Microbiol.">
        <title>The Global Catalogue of Microorganisms (GCM) 10K type strain sequencing project: providing services to taxonomists for standard genome sequencing and annotation.</title>
        <authorList>
            <consortium name="The Broad Institute Genomics Platform"/>
            <consortium name="The Broad Institute Genome Sequencing Center for Infectious Disease"/>
            <person name="Wu L."/>
            <person name="Ma J."/>
        </authorList>
    </citation>
    <scope>NUCLEOTIDE SEQUENCE [LARGE SCALE GENOMIC DNA]</scope>
    <source>
        <strain evidence="4">CGMCC 4.7241</strain>
    </source>
</reference>
<dbReference type="InterPro" id="IPR036683">
    <property type="entry name" value="CO_DH_flav_C_dom_sf"/>
</dbReference>
<evidence type="ECO:0000313" key="4">
    <source>
        <dbReference type="Proteomes" id="UP001595699"/>
    </source>
</evidence>
<accession>A0ABV7YAM2</accession>
<evidence type="ECO:0000256" key="1">
    <source>
        <dbReference type="ARBA" id="ARBA00023002"/>
    </source>
</evidence>
<evidence type="ECO:0000259" key="2">
    <source>
        <dbReference type="PROSITE" id="PS51387"/>
    </source>
</evidence>
<dbReference type="Gene3D" id="3.30.390.50">
    <property type="entry name" value="CO dehydrogenase flavoprotein, C-terminal domain"/>
    <property type="match status" value="1"/>
</dbReference>
<dbReference type="SMART" id="SM01092">
    <property type="entry name" value="CO_deh_flav_C"/>
    <property type="match status" value="1"/>
</dbReference>
<dbReference type="SUPFAM" id="SSF56176">
    <property type="entry name" value="FAD-binding/transporter-associated domain-like"/>
    <property type="match status" value="1"/>
</dbReference>
<dbReference type="SUPFAM" id="SSF55447">
    <property type="entry name" value="CO dehydrogenase flavoprotein C-terminal domain-like"/>
    <property type="match status" value="1"/>
</dbReference>
<sequence length="284" mass="29555">MELLRPSDLTDLASAGLGNGAVALAGGTEVVPLVRDGLLHAETLVDISALVPRGIVVADGAVTIGAATVLGELELSESVPEALREACRLSASPQLRNMATIGGNLLQATRCWYWRLSYGCWLQGGSTCLAREGQGGEHAIVGNDRCASAHPSDPAAALLALGATVRTDRRTFPLADLYRLPTDDDRALTTLEGGELILELSVPLPDASVYLKAMDRARYAFALVGVAAARFGSEVRYGLAGVAPVPWAISSVDALDGATPLEQSAYKVQLARALVERAGAAVLA</sequence>
<organism evidence="3 4">
    <name type="scientific">Tenggerimyces flavus</name>
    <dbReference type="NCBI Taxonomy" id="1708749"/>
    <lineage>
        <taxon>Bacteria</taxon>
        <taxon>Bacillati</taxon>
        <taxon>Actinomycetota</taxon>
        <taxon>Actinomycetes</taxon>
        <taxon>Propionibacteriales</taxon>
        <taxon>Nocardioidaceae</taxon>
        <taxon>Tenggerimyces</taxon>
    </lineage>
</organism>
<dbReference type="PANTHER" id="PTHR42659">
    <property type="entry name" value="XANTHINE DEHYDROGENASE SUBUNIT C-RELATED"/>
    <property type="match status" value="1"/>
</dbReference>
<dbReference type="PROSITE" id="PS51387">
    <property type="entry name" value="FAD_PCMH"/>
    <property type="match status" value="1"/>
</dbReference>
<dbReference type="InterPro" id="IPR036318">
    <property type="entry name" value="FAD-bd_PCMH-like_sf"/>
</dbReference>
<dbReference type="RefSeq" id="WP_205120731.1">
    <property type="nucleotide sequence ID" value="NZ_JAFBCM010000001.1"/>
</dbReference>
<dbReference type="InterPro" id="IPR016166">
    <property type="entry name" value="FAD-bd_PCMH"/>
</dbReference>
<keyword evidence="1" id="KW-0560">Oxidoreductase</keyword>
<dbReference type="InterPro" id="IPR051312">
    <property type="entry name" value="Diverse_Substr_Oxidored"/>
</dbReference>
<dbReference type="PANTHER" id="PTHR42659:SF9">
    <property type="entry name" value="XANTHINE DEHYDROGENASE FAD-BINDING SUBUNIT XDHB-RELATED"/>
    <property type="match status" value="1"/>
</dbReference>
<evidence type="ECO:0000313" key="3">
    <source>
        <dbReference type="EMBL" id="MFC3762193.1"/>
    </source>
</evidence>
<keyword evidence="4" id="KW-1185">Reference proteome</keyword>
<dbReference type="InterPro" id="IPR016169">
    <property type="entry name" value="FAD-bd_PCMH_sub2"/>
</dbReference>
<gene>
    <name evidence="3" type="ORF">ACFOUW_15230</name>
</gene>
<dbReference type="Proteomes" id="UP001595699">
    <property type="component" value="Unassembled WGS sequence"/>
</dbReference>
<name>A0ABV7YAM2_9ACTN</name>
<proteinExistence type="predicted"/>